<dbReference type="PANTHER" id="PTHR11929">
    <property type="entry name" value="ALPHA- 1,3 -FUCOSYLTRANSFERASE"/>
    <property type="match status" value="1"/>
</dbReference>
<gene>
    <name evidence="5" type="ORF">COB11_04800</name>
</gene>
<dbReference type="Pfam" id="PF00852">
    <property type="entry name" value="Glyco_transf_10"/>
    <property type="match status" value="1"/>
</dbReference>
<evidence type="ECO:0000256" key="3">
    <source>
        <dbReference type="ARBA" id="ARBA00022679"/>
    </source>
</evidence>
<feature type="non-terminal residue" evidence="5">
    <location>
        <position position="1"/>
    </location>
</feature>
<dbReference type="GO" id="GO:0016020">
    <property type="term" value="C:membrane"/>
    <property type="evidence" value="ECO:0007669"/>
    <property type="project" value="InterPro"/>
</dbReference>
<comment type="caution">
    <text evidence="5">The sequence shown here is derived from an EMBL/GenBank/DDBJ whole genome shotgun (WGS) entry which is preliminary data.</text>
</comment>
<organism evidence="5 6">
    <name type="scientific">Aerophobetes bacterium</name>
    <dbReference type="NCBI Taxonomy" id="2030807"/>
    <lineage>
        <taxon>Bacteria</taxon>
        <taxon>Candidatus Aerophobota</taxon>
    </lineage>
</organism>
<sequence>KSFLLLWESFVVMPYQYNRRFIRQFSTVFSWDDDLVDNDKVIKICYPVRKPFVKGLPFHQRKLSCMLAANKMFNSPHQLYSERQKIIRFYDTHVQRFDLYGRGWDNLKLKCYKGNAPFKSETLQKYRFNFCLENNAFNKGYISEKIFDAFQAGAIPIYKGPPNTSKYIPSNCYIDYNKYGSLEKLDRFIQDFTEADYNRYISNIRKYLTSKMSDQFSSDGFVKIMVPKILEKLGKKKL</sequence>
<proteinExistence type="inferred from homology"/>
<accession>A0A2A4YFU0</accession>
<reference evidence="6" key="1">
    <citation type="submission" date="2017-08" db="EMBL/GenBank/DDBJ databases">
        <title>A dynamic microbial community with high functional redundancy inhabits the cold, oxic subseafloor aquifer.</title>
        <authorList>
            <person name="Tully B.J."/>
            <person name="Wheat C.G."/>
            <person name="Glazer B.T."/>
            <person name="Huber J.A."/>
        </authorList>
    </citation>
    <scope>NUCLEOTIDE SEQUENCE [LARGE SCALE GENOMIC DNA]</scope>
</reference>
<evidence type="ECO:0000313" key="6">
    <source>
        <dbReference type="Proteomes" id="UP000217838"/>
    </source>
</evidence>
<dbReference type="SUPFAM" id="SSF53756">
    <property type="entry name" value="UDP-Glycosyltransferase/glycogen phosphorylase"/>
    <property type="match status" value="1"/>
</dbReference>
<name>A0A2A4YFU0_UNCAE</name>
<dbReference type="InterPro" id="IPR038577">
    <property type="entry name" value="GT10-like_C_sf"/>
</dbReference>
<comment type="similarity">
    <text evidence="1">Belongs to the glycosyltransferase 10 family.</text>
</comment>
<dbReference type="EMBL" id="NVUU01000053">
    <property type="protein sequence ID" value="PCI93742.1"/>
    <property type="molecule type" value="Genomic_DNA"/>
</dbReference>
<feature type="domain" description="Fucosyltransferase C-terminal" evidence="4">
    <location>
        <begin position="76"/>
        <end position="212"/>
    </location>
</feature>
<dbReference type="Proteomes" id="UP000217838">
    <property type="component" value="Unassembled WGS sequence"/>
</dbReference>
<dbReference type="PANTHER" id="PTHR11929:SF194">
    <property type="entry name" value="ALPHA-(1,3)-FUCOSYLTRANSFERASE 10"/>
    <property type="match status" value="1"/>
</dbReference>
<evidence type="ECO:0000259" key="4">
    <source>
        <dbReference type="Pfam" id="PF00852"/>
    </source>
</evidence>
<keyword evidence="3" id="KW-0808">Transferase</keyword>
<dbReference type="InterPro" id="IPR055270">
    <property type="entry name" value="Glyco_tran_10_C"/>
</dbReference>
<evidence type="ECO:0000313" key="5">
    <source>
        <dbReference type="EMBL" id="PCI93742.1"/>
    </source>
</evidence>
<keyword evidence="2" id="KW-0328">Glycosyltransferase</keyword>
<evidence type="ECO:0000256" key="2">
    <source>
        <dbReference type="ARBA" id="ARBA00022676"/>
    </source>
</evidence>
<dbReference type="Gene3D" id="3.40.50.11660">
    <property type="entry name" value="Glycosyl transferase family 10, C-terminal domain"/>
    <property type="match status" value="1"/>
</dbReference>
<protein>
    <recommendedName>
        <fullName evidence="4">Fucosyltransferase C-terminal domain-containing protein</fullName>
    </recommendedName>
</protein>
<dbReference type="AlphaFoldDB" id="A0A2A4YFU0"/>
<dbReference type="InterPro" id="IPR001503">
    <property type="entry name" value="Glyco_trans_10"/>
</dbReference>
<evidence type="ECO:0000256" key="1">
    <source>
        <dbReference type="ARBA" id="ARBA00008919"/>
    </source>
</evidence>
<dbReference type="GO" id="GO:0046920">
    <property type="term" value="F:alpha-(1-&gt;3)-fucosyltransferase activity"/>
    <property type="evidence" value="ECO:0007669"/>
    <property type="project" value="TreeGrafter"/>
</dbReference>